<dbReference type="InterPro" id="IPR020846">
    <property type="entry name" value="MFS_dom"/>
</dbReference>
<dbReference type="PANTHER" id="PTHR23513:SF6">
    <property type="entry name" value="MAJOR FACILITATOR SUPERFAMILY ASSOCIATED DOMAIN-CONTAINING PROTEIN"/>
    <property type="match status" value="1"/>
</dbReference>
<keyword evidence="5 7" id="KW-0472">Membrane</keyword>
<reference evidence="9 10" key="1">
    <citation type="submission" date="2024-10" db="EMBL/GenBank/DDBJ databases">
        <title>The Natural Products Discovery Center: Release of the First 8490 Sequenced Strains for Exploring Actinobacteria Biosynthetic Diversity.</title>
        <authorList>
            <person name="Kalkreuter E."/>
            <person name="Kautsar S.A."/>
            <person name="Yang D."/>
            <person name="Bader C.D."/>
            <person name="Teijaro C.N."/>
            <person name="Fluegel L."/>
            <person name="Davis C.M."/>
            <person name="Simpson J.R."/>
            <person name="Lauterbach L."/>
            <person name="Steele A.D."/>
            <person name="Gui C."/>
            <person name="Meng S."/>
            <person name="Li G."/>
            <person name="Viehrig K."/>
            <person name="Ye F."/>
            <person name="Su P."/>
            <person name="Kiefer A.F."/>
            <person name="Nichols A."/>
            <person name="Cepeda A.J."/>
            <person name="Yan W."/>
            <person name="Fan B."/>
            <person name="Jiang Y."/>
            <person name="Adhikari A."/>
            <person name="Zheng C.-J."/>
            <person name="Schuster L."/>
            <person name="Cowan T.M."/>
            <person name="Smanski M.J."/>
            <person name="Chevrette M.G."/>
            <person name="De Carvalho L.P.S."/>
            <person name="Shen B."/>
        </authorList>
    </citation>
    <scope>NUCLEOTIDE SEQUENCE [LARGE SCALE GENOMIC DNA]</scope>
    <source>
        <strain evidence="9 10">NPDC020602</strain>
    </source>
</reference>
<feature type="transmembrane region" description="Helical" evidence="7">
    <location>
        <begin position="376"/>
        <end position="400"/>
    </location>
</feature>
<feature type="transmembrane region" description="Helical" evidence="7">
    <location>
        <begin position="27"/>
        <end position="49"/>
    </location>
</feature>
<organism evidence="9 10">
    <name type="scientific">Streptomyces litmocidini</name>
    <dbReference type="NCBI Taxonomy" id="67318"/>
    <lineage>
        <taxon>Bacteria</taxon>
        <taxon>Bacillati</taxon>
        <taxon>Actinomycetota</taxon>
        <taxon>Actinomycetes</taxon>
        <taxon>Kitasatosporales</taxon>
        <taxon>Streptomycetaceae</taxon>
        <taxon>Streptomyces</taxon>
    </lineage>
</organism>
<evidence type="ECO:0000256" key="2">
    <source>
        <dbReference type="ARBA" id="ARBA00022475"/>
    </source>
</evidence>
<dbReference type="EMBL" id="JBIRUI010000020">
    <property type="protein sequence ID" value="MFI1718199.1"/>
    <property type="molecule type" value="Genomic_DNA"/>
</dbReference>
<dbReference type="RefSeq" id="WP_398712740.1">
    <property type="nucleotide sequence ID" value="NZ_JBIRUI010000020.1"/>
</dbReference>
<feature type="transmembrane region" description="Helical" evidence="7">
    <location>
        <begin position="341"/>
        <end position="364"/>
    </location>
</feature>
<name>A0ABW7UH75_9ACTN</name>
<keyword evidence="2" id="KW-1003">Cell membrane</keyword>
<comment type="subcellular location">
    <subcellularLocation>
        <location evidence="1">Cell membrane</location>
        <topology evidence="1">Multi-pass membrane protein</topology>
    </subcellularLocation>
</comment>
<evidence type="ECO:0000313" key="9">
    <source>
        <dbReference type="EMBL" id="MFI1718199.1"/>
    </source>
</evidence>
<dbReference type="PROSITE" id="PS50850">
    <property type="entry name" value="MFS"/>
    <property type="match status" value="1"/>
</dbReference>
<protein>
    <submittedName>
        <fullName evidence="9">MFS transporter</fullName>
    </submittedName>
</protein>
<dbReference type="PANTHER" id="PTHR23513">
    <property type="entry name" value="INTEGRAL MEMBRANE EFFLUX PROTEIN-RELATED"/>
    <property type="match status" value="1"/>
</dbReference>
<dbReference type="Pfam" id="PF07690">
    <property type="entry name" value="MFS_1"/>
    <property type="match status" value="1"/>
</dbReference>
<keyword evidence="10" id="KW-1185">Reference proteome</keyword>
<keyword evidence="4 7" id="KW-1133">Transmembrane helix</keyword>
<evidence type="ECO:0000256" key="4">
    <source>
        <dbReference type="ARBA" id="ARBA00022989"/>
    </source>
</evidence>
<evidence type="ECO:0000256" key="6">
    <source>
        <dbReference type="SAM" id="MobiDB-lite"/>
    </source>
</evidence>
<accession>A0ABW7UH75</accession>
<evidence type="ECO:0000256" key="7">
    <source>
        <dbReference type="SAM" id="Phobius"/>
    </source>
</evidence>
<dbReference type="InterPro" id="IPR011701">
    <property type="entry name" value="MFS"/>
</dbReference>
<feature type="region of interest" description="Disordered" evidence="6">
    <location>
        <begin position="202"/>
        <end position="221"/>
    </location>
</feature>
<dbReference type="Proteomes" id="UP001611339">
    <property type="component" value="Unassembled WGS sequence"/>
</dbReference>
<proteinExistence type="predicted"/>
<dbReference type="SUPFAM" id="SSF103473">
    <property type="entry name" value="MFS general substrate transporter"/>
    <property type="match status" value="2"/>
</dbReference>
<feature type="region of interest" description="Disordered" evidence="6">
    <location>
        <begin position="468"/>
        <end position="487"/>
    </location>
</feature>
<feature type="transmembrane region" description="Helical" evidence="7">
    <location>
        <begin position="319"/>
        <end position="335"/>
    </location>
</feature>
<feature type="region of interest" description="Disordered" evidence="6">
    <location>
        <begin position="439"/>
        <end position="458"/>
    </location>
</feature>
<feature type="transmembrane region" description="Helical" evidence="7">
    <location>
        <begin position="255"/>
        <end position="279"/>
    </location>
</feature>
<evidence type="ECO:0000256" key="5">
    <source>
        <dbReference type="ARBA" id="ARBA00023136"/>
    </source>
</evidence>
<dbReference type="Gene3D" id="1.20.1250.20">
    <property type="entry name" value="MFS general substrate transporter like domains"/>
    <property type="match status" value="2"/>
</dbReference>
<feature type="compositionally biased region" description="Low complexity" evidence="6">
    <location>
        <begin position="202"/>
        <end position="215"/>
    </location>
</feature>
<gene>
    <name evidence="9" type="ORF">ACH407_32145</name>
</gene>
<feature type="transmembrane region" description="Helical" evidence="7">
    <location>
        <begin position="55"/>
        <end position="77"/>
    </location>
</feature>
<dbReference type="InterPro" id="IPR036259">
    <property type="entry name" value="MFS_trans_sf"/>
</dbReference>
<feature type="domain" description="Major facilitator superfamily (MFS) profile" evidence="8">
    <location>
        <begin position="21"/>
        <end position="433"/>
    </location>
</feature>
<feature type="transmembrane region" description="Helical" evidence="7">
    <location>
        <begin position="406"/>
        <end position="425"/>
    </location>
</feature>
<keyword evidence="3 7" id="KW-0812">Transmembrane</keyword>
<evidence type="ECO:0000256" key="1">
    <source>
        <dbReference type="ARBA" id="ARBA00004651"/>
    </source>
</evidence>
<evidence type="ECO:0000259" key="8">
    <source>
        <dbReference type="PROSITE" id="PS50850"/>
    </source>
</evidence>
<comment type="caution">
    <text evidence="9">The sequence shown here is derived from an EMBL/GenBank/DDBJ whole genome shotgun (WGS) entry which is preliminary data.</text>
</comment>
<feature type="transmembrane region" description="Helical" evidence="7">
    <location>
        <begin position="89"/>
        <end position="107"/>
    </location>
</feature>
<feature type="transmembrane region" description="Helical" evidence="7">
    <location>
        <begin position="291"/>
        <end position="312"/>
    </location>
</feature>
<evidence type="ECO:0000313" key="10">
    <source>
        <dbReference type="Proteomes" id="UP001611339"/>
    </source>
</evidence>
<sequence>MTDDTQTARAPGGSFARVLRSPGALRLVGSLFVLETGSAMTTVGLPLLVMQRYGLGLEVGFTLAARFLPNILLGALAGQIVDRSDPRRVAMLAALGSGLAALLFPFTTAMWQIQLLALAIGVGYMFGFPATMALRPQVIPEGSELEGNGLIVTAERVPKLLGPALAGPIAAAAGIGWLFCAEAATALAAAALLTRLPRAAKPAAPGGATETPRTASGADRQGPVAAVGRWLAAWARSLATGARDLVRMVRGDGRLSSLTVTAFTYMVALGLGRTFLAAYSLRDFASVPAMLGYLLAAMGLGGALGALAAAAFRRWNQGWVYILGNVLEGLCWIALITTGEWYLALALLFAAGVFESIASVVYFAEVQKRLPAGLQGRYYATLVPLSDVFLVAGTVLGGVLVERAGVSWGAVLVGLAMAVPVLVLVTRLVPERPIAAAEAEADAEAEAEERASVEPRAAGKALEAEAYRVSEKTPQAEEFLTAEKTPA</sequence>
<evidence type="ECO:0000256" key="3">
    <source>
        <dbReference type="ARBA" id="ARBA00022692"/>
    </source>
</evidence>